<keyword evidence="3" id="KW-1185">Reference proteome</keyword>
<dbReference type="Proteomes" id="UP000214746">
    <property type="component" value="Unassembled WGS sequence"/>
</dbReference>
<evidence type="ECO:0000313" key="2">
    <source>
        <dbReference type="EMBL" id="PZE22360.1"/>
    </source>
</evidence>
<dbReference type="EMBL" id="NHRJ02000001">
    <property type="protein sequence ID" value="PZE22360.1"/>
    <property type="molecule type" value="Genomic_DNA"/>
</dbReference>
<evidence type="ECO:0000259" key="1">
    <source>
        <dbReference type="Pfam" id="PF12867"/>
    </source>
</evidence>
<dbReference type="AlphaFoldDB" id="A0A2W1NF92"/>
<reference evidence="2" key="1">
    <citation type="submission" date="2018-06" db="EMBL/GenBank/DDBJ databases">
        <title>Paenibacillus xerothermodurans sp. nov. an extremely dry heat resistant spore forming bacterium isolated from the soil of Cape Canaveral, Florida.</title>
        <authorList>
            <person name="Seuylemezian A."/>
            <person name="Kaur N."/>
            <person name="Patil P."/>
            <person name="Patil P."/>
            <person name="Mayilraj S."/>
            <person name="Vaishampayan P."/>
        </authorList>
    </citation>
    <scope>NUCLEOTIDE SEQUENCE [LARGE SCALE GENOMIC DNA]</scope>
    <source>
        <strain evidence="2">ATCC 27380</strain>
    </source>
</reference>
<dbReference type="InterPro" id="IPR034660">
    <property type="entry name" value="DinB/YfiT-like"/>
</dbReference>
<dbReference type="SUPFAM" id="SSF109854">
    <property type="entry name" value="DinB/YfiT-like putative metalloenzymes"/>
    <property type="match status" value="1"/>
</dbReference>
<gene>
    <name evidence="2" type="ORF">CBW46_000805</name>
</gene>
<proteinExistence type="predicted"/>
<dbReference type="OrthoDB" id="4295522at2"/>
<protein>
    <submittedName>
        <fullName evidence="2">DinB family protein</fullName>
    </submittedName>
</protein>
<dbReference type="InterPro" id="IPR024775">
    <property type="entry name" value="DinB-like"/>
</dbReference>
<feature type="domain" description="DinB-like" evidence="1">
    <location>
        <begin position="17"/>
        <end position="145"/>
    </location>
</feature>
<sequence length="155" mass="17230">MFFMREAFLFGAMGMLRERVLELADKCAPQHRTVQPPGFNNNILWHLGHILTVTDGIMYGLSGEASQLPASYRTFFGNGTKPSDWGDGVPSWETIIEQLKGQPQQIIAHFTGRLHQAAKENFANAETAGELLQVNLMHEHNHAGSINAMLKVLNS</sequence>
<accession>A0A2W1NF92</accession>
<organism evidence="2 3">
    <name type="scientific">Paenibacillus xerothermodurans</name>
    <dbReference type="NCBI Taxonomy" id="1977292"/>
    <lineage>
        <taxon>Bacteria</taxon>
        <taxon>Bacillati</taxon>
        <taxon>Bacillota</taxon>
        <taxon>Bacilli</taxon>
        <taxon>Bacillales</taxon>
        <taxon>Paenibacillaceae</taxon>
        <taxon>Paenibacillus</taxon>
    </lineage>
</organism>
<dbReference type="Gene3D" id="1.20.120.450">
    <property type="entry name" value="dinb family like domain"/>
    <property type="match status" value="1"/>
</dbReference>
<comment type="caution">
    <text evidence="2">The sequence shown here is derived from an EMBL/GenBank/DDBJ whole genome shotgun (WGS) entry which is preliminary data.</text>
</comment>
<dbReference type="Pfam" id="PF12867">
    <property type="entry name" value="DinB_2"/>
    <property type="match status" value="1"/>
</dbReference>
<evidence type="ECO:0000313" key="3">
    <source>
        <dbReference type="Proteomes" id="UP000214746"/>
    </source>
</evidence>
<name>A0A2W1NF92_PAEXE</name>